<dbReference type="GO" id="GO:0001733">
    <property type="term" value="F:galactosylceramide sulfotransferase activity"/>
    <property type="evidence" value="ECO:0007669"/>
    <property type="project" value="InterPro"/>
</dbReference>
<dbReference type="PANTHER" id="PTHR14647">
    <property type="entry name" value="GALACTOSE-3-O-SULFOTRANSFERASE"/>
    <property type="match status" value="1"/>
</dbReference>
<keyword evidence="8 11" id="KW-0472">Membrane</keyword>
<gene>
    <name evidence="13" type="primary">LOC118429328</name>
</gene>
<organism evidence="12 13">
    <name type="scientific">Branchiostoma floridae</name>
    <name type="common">Florida lancelet</name>
    <name type="synonym">Amphioxus</name>
    <dbReference type="NCBI Taxonomy" id="7739"/>
    <lineage>
        <taxon>Eukaryota</taxon>
        <taxon>Metazoa</taxon>
        <taxon>Chordata</taxon>
        <taxon>Cephalochordata</taxon>
        <taxon>Leptocardii</taxon>
        <taxon>Amphioxiformes</taxon>
        <taxon>Branchiostomatidae</taxon>
        <taxon>Branchiostoma</taxon>
    </lineage>
</organism>
<evidence type="ECO:0000313" key="13">
    <source>
        <dbReference type="RefSeq" id="XP_035695701.1"/>
    </source>
</evidence>
<evidence type="ECO:0000256" key="11">
    <source>
        <dbReference type="SAM" id="Phobius"/>
    </source>
</evidence>
<proteinExistence type="inferred from homology"/>
<dbReference type="OrthoDB" id="514299at2759"/>
<evidence type="ECO:0000256" key="7">
    <source>
        <dbReference type="ARBA" id="ARBA00023034"/>
    </source>
</evidence>
<dbReference type="InterPro" id="IPR027417">
    <property type="entry name" value="P-loop_NTPase"/>
</dbReference>
<dbReference type="GO" id="GO:0000139">
    <property type="term" value="C:Golgi membrane"/>
    <property type="evidence" value="ECO:0007669"/>
    <property type="project" value="UniProtKB-SubCell"/>
</dbReference>
<dbReference type="PANTHER" id="PTHR14647:SF87">
    <property type="entry name" value="PUTATIVE-RELATED"/>
    <property type="match status" value="1"/>
</dbReference>
<sequence>MSTRALFTVMLVIIINGTAIYYYSQISRNVEQTSEESSVQYEQQDQTHIKDNKRKETRTSSKSCHPRRKFVFIKTHKTGSCTAVNIFQRYAISHHLSVLMPSGGHLLAWPFPPAEEDYVHTPDEQYDVLLNHMRYNKTWLRNKFSADTAYICKERYIVDFKQSK</sequence>
<evidence type="ECO:0000256" key="1">
    <source>
        <dbReference type="ARBA" id="ARBA00004323"/>
    </source>
</evidence>
<comment type="subcellular location">
    <subcellularLocation>
        <location evidence="1">Golgi apparatus membrane</location>
        <topology evidence="1">Single-pass type II membrane protein</topology>
    </subcellularLocation>
</comment>
<dbReference type="KEGG" id="bfo:118429328"/>
<accession>A0A9J7NAU4</accession>
<reference evidence="13" key="2">
    <citation type="submission" date="2025-08" db="UniProtKB">
        <authorList>
            <consortium name="RefSeq"/>
        </authorList>
    </citation>
    <scope>IDENTIFICATION</scope>
    <source>
        <strain evidence="13">S238N-H82</strain>
        <tissue evidence="13">Testes</tissue>
    </source>
</reference>
<keyword evidence="7" id="KW-0333">Golgi apparatus</keyword>
<keyword evidence="5" id="KW-0735">Signal-anchor</keyword>
<evidence type="ECO:0000256" key="4">
    <source>
        <dbReference type="ARBA" id="ARBA00022692"/>
    </source>
</evidence>
<feature type="compositionally biased region" description="Basic and acidic residues" evidence="10">
    <location>
        <begin position="45"/>
        <end position="59"/>
    </location>
</feature>
<evidence type="ECO:0000256" key="9">
    <source>
        <dbReference type="ARBA" id="ARBA00023180"/>
    </source>
</evidence>
<evidence type="ECO:0000256" key="5">
    <source>
        <dbReference type="ARBA" id="ARBA00022968"/>
    </source>
</evidence>
<dbReference type="AlphaFoldDB" id="A0A9J7NAU4"/>
<evidence type="ECO:0000313" key="12">
    <source>
        <dbReference type="Proteomes" id="UP000001554"/>
    </source>
</evidence>
<reference evidence="12" key="1">
    <citation type="journal article" date="2020" name="Nat. Ecol. Evol.">
        <title>Deeply conserved synteny resolves early events in vertebrate evolution.</title>
        <authorList>
            <person name="Simakov O."/>
            <person name="Marletaz F."/>
            <person name="Yue J.X."/>
            <person name="O'Connell B."/>
            <person name="Jenkins J."/>
            <person name="Brandt A."/>
            <person name="Calef R."/>
            <person name="Tung C.H."/>
            <person name="Huang T.K."/>
            <person name="Schmutz J."/>
            <person name="Satoh N."/>
            <person name="Yu J.K."/>
            <person name="Putnam N.H."/>
            <person name="Green R.E."/>
            <person name="Rokhsar D.S."/>
        </authorList>
    </citation>
    <scope>NUCLEOTIDE SEQUENCE [LARGE SCALE GENOMIC DNA]</scope>
    <source>
        <strain evidence="12">S238N-H82</strain>
    </source>
</reference>
<evidence type="ECO:0000256" key="3">
    <source>
        <dbReference type="ARBA" id="ARBA00022679"/>
    </source>
</evidence>
<evidence type="ECO:0000256" key="8">
    <source>
        <dbReference type="ARBA" id="ARBA00023136"/>
    </source>
</evidence>
<comment type="similarity">
    <text evidence="2">Belongs to the galactose-3-O-sulfotransferase family.</text>
</comment>
<dbReference type="InterPro" id="IPR009729">
    <property type="entry name" value="Gal-3-0_sulfotransfrase"/>
</dbReference>
<dbReference type="Proteomes" id="UP000001554">
    <property type="component" value="Chromosome 13"/>
</dbReference>
<evidence type="ECO:0000256" key="10">
    <source>
        <dbReference type="SAM" id="MobiDB-lite"/>
    </source>
</evidence>
<protein>
    <submittedName>
        <fullName evidence="13">Galactose-3-O-sulfotransferase 2-like</fullName>
    </submittedName>
</protein>
<keyword evidence="12" id="KW-1185">Reference proteome</keyword>
<dbReference type="Gene3D" id="3.40.50.300">
    <property type="entry name" value="P-loop containing nucleotide triphosphate hydrolases"/>
    <property type="match status" value="1"/>
</dbReference>
<keyword evidence="4 11" id="KW-0812">Transmembrane</keyword>
<keyword evidence="6 11" id="KW-1133">Transmembrane helix</keyword>
<evidence type="ECO:0000256" key="2">
    <source>
        <dbReference type="ARBA" id="ARBA00008124"/>
    </source>
</evidence>
<dbReference type="GO" id="GO:0009247">
    <property type="term" value="P:glycolipid biosynthetic process"/>
    <property type="evidence" value="ECO:0007669"/>
    <property type="project" value="InterPro"/>
</dbReference>
<keyword evidence="3" id="KW-0808">Transferase</keyword>
<dbReference type="RefSeq" id="XP_035695701.1">
    <property type="nucleotide sequence ID" value="XM_035839808.1"/>
</dbReference>
<feature type="region of interest" description="Disordered" evidence="10">
    <location>
        <begin position="35"/>
        <end position="62"/>
    </location>
</feature>
<evidence type="ECO:0000256" key="6">
    <source>
        <dbReference type="ARBA" id="ARBA00022989"/>
    </source>
</evidence>
<dbReference type="Pfam" id="PF06990">
    <property type="entry name" value="Gal-3-0_sulfotr"/>
    <property type="match status" value="1"/>
</dbReference>
<keyword evidence="9" id="KW-0325">Glycoprotein</keyword>
<feature type="compositionally biased region" description="Polar residues" evidence="10">
    <location>
        <begin position="35"/>
        <end position="44"/>
    </location>
</feature>
<feature type="transmembrane region" description="Helical" evidence="11">
    <location>
        <begin position="6"/>
        <end position="24"/>
    </location>
</feature>
<name>A0A9J7NAU4_BRAFL</name>
<dbReference type="GeneID" id="118429328"/>